<evidence type="ECO:0000313" key="7">
    <source>
        <dbReference type="Proteomes" id="UP001549146"/>
    </source>
</evidence>
<dbReference type="GO" id="GO:0004427">
    <property type="term" value="F:inorganic diphosphate phosphatase activity"/>
    <property type="evidence" value="ECO:0007669"/>
    <property type="project" value="UniProtKB-EC"/>
</dbReference>
<proteinExistence type="predicted"/>
<sequence>MKSLPTLSEDGFYYTVVEIPAGTNKKYEFNSESMTFEIDQRNGQDRIISFLPYVGNYGFIPSTLSDSTKGGDGDPLDMILLGESIAQGTLIETIPIATVKLLDNKEEDFKIISVPADENLNVLGVKTYEELQSNHPGVIQIIEIWLKNYDSDELEISGWLNQQQTLDYISENKLN</sequence>
<keyword evidence="5" id="KW-0460">Magnesium</keyword>
<evidence type="ECO:0000256" key="4">
    <source>
        <dbReference type="ARBA" id="ARBA00022801"/>
    </source>
</evidence>
<keyword evidence="4 6" id="KW-0378">Hydrolase</keyword>
<evidence type="ECO:0000256" key="5">
    <source>
        <dbReference type="ARBA" id="ARBA00022842"/>
    </source>
</evidence>
<dbReference type="Proteomes" id="UP001549146">
    <property type="component" value="Unassembled WGS sequence"/>
</dbReference>
<gene>
    <name evidence="6" type="ORF">ABID46_002394</name>
</gene>
<keyword evidence="7" id="KW-1185">Reference proteome</keyword>
<dbReference type="InterPro" id="IPR008162">
    <property type="entry name" value="Pyrophosphatase"/>
</dbReference>
<dbReference type="InterPro" id="IPR036649">
    <property type="entry name" value="Pyrophosphatase_sf"/>
</dbReference>
<name>A0ABV2LW75_9FLAO</name>
<dbReference type="PANTHER" id="PTHR10286">
    <property type="entry name" value="INORGANIC PYROPHOSPHATASE"/>
    <property type="match status" value="1"/>
</dbReference>
<organism evidence="6 7">
    <name type="scientific">Moheibacter stercoris</name>
    <dbReference type="NCBI Taxonomy" id="1628251"/>
    <lineage>
        <taxon>Bacteria</taxon>
        <taxon>Pseudomonadati</taxon>
        <taxon>Bacteroidota</taxon>
        <taxon>Flavobacteriia</taxon>
        <taxon>Flavobacteriales</taxon>
        <taxon>Weeksellaceae</taxon>
        <taxon>Moheibacter</taxon>
    </lineage>
</organism>
<keyword evidence="3" id="KW-0479">Metal-binding</keyword>
<dbReference type="PROSITE" id="PS00387">
    <property type="entry name" value="PPASE"/>
    <property type="match status" value="1"/>
</dbReference>
<evidence type="ECO:0000256" key="3">
    <source>
        <dbReference type="ARBA" id="ARBA00022723"/>
    </source>
</evidence>
<evidence type="ECO:0000256" key="1">
    <source>
        <dbReference type="ARBA" id="ARBA00001946"/>
    </source>
</evidence>
<reference evidence="6 7" key="1">
    <citation type="submission" date="2024-06" db="EMBL/GenBank/DDBJ databases">
        <title>Genomic Encyclopedia of Type Strains, Phase IV (KMG-IV): sequencing the most valuable type-strain genomes for metagenomic binning, comparative biology and taxonomic classification.</title>
        <authorList>
            <person name="Goeker M."/>
        </authorList>
    </citation>
    <scope>NUCLEOTIDE SEQUENCE [LARGE SCALE GENOMIC DNA]</scope>
    <source>
        <strain evidence="6 7">DSM 29388</strain>
    </source>
</reference>
<comment type="cofactor">
    <cofactor evidence="1">
        <name>Mg(2+)</name>
        <dbReference type="ChEBI" id="CHEBI:18420"/>
    </cofactor>
</comment>
<evidence type="ECO:0000256" key="2">
    <source>
        <dbReference type="ARBA" id="ARBA00012146"/>
    </source>
</evidence>
<protein>
    <recommendedName>
        <fullName evidence="2">inorganic diphosphatase</fullName>
        <ecNumber evidence="2">3.6.1.1</ecNumber>
    </recommendedName>
</protein>
<dbReference type="Pfam" id="PF00719">
    <property type="entry name" value="Pyrophosphatase"/>
    <property type="match status" value="1"/>
</dbReference>
<dbReference type="EC" id="3.6.1.1" evidence="2"/>
<dbReference type="Gene3D" id="3.90.80.10">
    <property type="entry name" value="Inorganic pyrophosphatase"/>
    <property type="match status" value="1"/>
</dbReference>
<comment type="caution">
    <text evidence="6">The sequence shown here is derived from an EMBL/GenBank/DDBJ whole genome shotgun (WGS) entry which is preliminary data.</text>
</comment>
<dbReference type="SUPFAM" id="SSF50324">
    <property type="entry name" value="Inorganic pyrophosphatase"/>
    <property type="match status" value="1"/>
</dbReference>
<evidence type="ECO:0000313" key="6">
    <source>
        <dbReference type="EMBL" id="MET3732803.1"/>
    </source>
</evidence>
<dbReference type="RefSeq" id="WP_354510366.1">
    <property type="nucleotide sequence ID" value="NZ_JBEPMO010000019.1"/>
</dbReference>
<accession>A0ABV2LW75</accession>
<dbReference type="EMBL" id="JBEPMO010000019">
    <property type="protein sequence ID" value="MET3732803.1"/>
    <property type="molecule type" value="Genomic_DNA"/>
</dbReference>